<dbReference type="EMBL" id="UGGP01000001">
    <property type="protein sequence ID" value="STO06722.1"/>
    <property type="molecule type" value="Genomic_DNA"/>
</dbReference>
<organism evidence="2 3">
    <name type="scientific">Exiguobacterium aurantiacum</name>
    <dbReference type="NCBI Taxonomy" id="33987"/>
    <lineage>
        <taxon>Bacteria</taxon>
        <taxon>Bacillati</taxon>
        <taxon>Bacillota</taxon>
        <taxon>Bacilli</taxon>
        <taxon>Bacillales</taxon>
        <taxon>Bacillales Family XII. Incertae Sedis</taxon>
        <taxon>Exiguobacterium</taxon>
    </lineage>
</organism>
<evidence type="ECO:0000313" key="3">
    <source>
        <dbReference type="Proteomes" id="UP000254060"/>
    </source>
</evidence>
<dbReference type="AlphaFoldDB" id="A0A377FPI0"/>
<keyword evidence="1" id="KW-0472">Membrane</keyword>
<keyword evidence="1" id="KW-1133">Transmembrane helix</keyword>
<reference evidence="2 3" key="1">
    <citation type="submission" date="2018-06" db="EMBL/GenBank/DDBJ databases">
        <authorList>
            <consortium name="Pathogen Informatics"/>
            <person name="Doyle S."/>
        </authorList>
    </citation>
    <scope>NUCLEOTIDE SEQUENCE [LARGE SCALE GENOMIC DNA]</scope>
    <source>
        <strain evidence="2 3">NCTC13163</strain>
    </source>
</reference>
<keyword evidence="1" id="KW-0812">Transmembrane</keyword>
<dbReference type="STRING" id="1397694.GCA_000702585_00542"/>
<evidence type="ECO:0000256" key="1">
    <source>
        <dbReference type="SAM" id="Phobius"/>
    </source>
</evidence>
<sequence>MAQWDPRDDSQNRTYYGKPGLVGLLLVIGFALYFFFG</sequence>
<name>A0A377FPI0_9BACL</name>
<protein>
    <submittedName>
        <fullName evidence="2">Uncharacterized protein</fullName>
    </submittedName>
</protein>
<evidence type="ECO:0000313" key="2">
    <source>
        <dbReference type="EMBL" id="STO06722.1"/>
    </source>
</evidence>
<dbReference type="Proteomes" id="UP000254060">
    <property type="component" value="Unassembled WGS sequence"/>
</dbReference>
<feature type="transmembrane region" description="Helical" evidence="1">
    <location>
        <begin position="20"/>
        <end position="36"/>
    </location>
</feature>
<proteinExistence type="predicted"/>
<gene>
    <name evidence="2" type="ORF">NCTC13163_00015</name>
</gene>
<accession>A0A377FPI0</accession>